<dbReference type="KEGG" id="pnl:PNK_1542"/>
<proteinExistence type="predicted"/>
<dbReference type="EMBL" id="LN879502">
    <property type="protein sequence ID" value="CUI17152.1"/>
    <property type="molecule type" value="Genomic_DNA"/>
</dbReference>
<evidence type="ECO:0000313" key="2">
    <source>
        <dbReference type="Proteomes" id="UP000069902"/>
    </source>
</evidence>
<name>A0A0U5ESH0_9BACT</name>
<evidence type="ECO:0000313" key="1">
    <source>
        <dbReference type="EMBL" id="CUI17152.1"/>
    </source>
</evidence>
<dbReference type="InParanoid" id="A0A0U5ESH0"/>
<dbReference type="RefSeq" id="WP_032124247.1">
    <property type="nucleotide sequence ID" value="NZ_LN879502.1"/>
</dbReference>
<accession>A0A0U5ESH0</accession>
<dbReference type="AlphaFoldDB" id="A0A0U5ESH0"/>
<gene>
    <name evidence="1" type="ORF">PNK_1542</name>
</gene>
<sequence length="76" mass="8606">MNNRGRKHLQEVLEKNPACYVLITCGELSEDGNMQVEMTYQGDATLASYLLQGAQFYMDQEEDCLDSTTPSIRLVK</sequence>
<dbReference type="Proteomes" id="UP000069902">
    <property type="component" value="Chromosome cPNK"/>
</dbReference>
<organism evidence="1 2">
    <name type="scientific">Candidatus Protochlamydia naegleriophila</name>
    <dbReference type="NCBI Taxonomy" id="389348"/>
    <lineage>
        <taxon>Bacteria</taxon>
        <taxon>Pseudomonadati</taxon>
        <taxon>Chlamydiota</taxon>
        <taxon>Chlamydiia</taxon>
        <taxon>Parachlamydiales</taxon>
        <taxon>Parachlamydiaceae</taxon>
        <taxon>Candidatus Protochlamydia</taxon>
    </lineage>
</organism>
<keyword evidence="2" id="KW-1185">Reference proteome</keyword>
<protein>
    <submittedName>
        <fullName evidence="1">Uncharacterized protein</fullName>
    </submittedName>
</protein>
<reference evidence="2" key="1">
    <citation type="submission" date="2015-09" db="EMBL/GenBank/DDBJ databases">
        <authorList>
            <person name="Bertelli C."/>
        </authorList>
    </citation>
    <scope>NUCLEOTIDE SEQUENCE [LARGE SCALE GENOMIC DNA]</scope>
    <source>
        <strain evidence="2">KNic</strain>
    </source>
</reference>
<dbReference type="PATRIC" id="fig|389348.3.peg.1729"/>